<dbReference type="PROSITE" id="PS51886">
    <property type="entry name" value="TLDC"/>
    <property type="match status" value="1"/>
</dbReference>
<sequence>MSTETEASHHSSPSSSTTSLGDRPTDSQASLFSTFAYPVSYTVSGLLRRIAADEAPTPLARALSANFNGSMTDPTMGVFNPPPARRLSPFQPPPLTPLSLTGFRDSTPHRSRLLNKALAEEIRLLTPPRLQLVDTWRLVYSLEQDGSSLASLYSICDSYRGKRGGFVITIRDTEGGIFGAYLSDVPHPSPHYYGTGECFLWRCSRLPTLPDLSSLPPPPSEDTTNLGRMTTISMSQNSSSTSLASMSAPTSVAASSLTQPSTRNPSPSPLRHPVNLMDDDGPVEDFNSRRAGSGTATPASSIAPSATGQNGHAHGHGHGHGHRSRESQPLRFRAFPYTGENDFTILCGGNFLSVGGGNGRYGLWLDDRLARGVSGECETFGNERLSEGPGGKFEVVGVELWK</sequence>
<protein>
    <recommendedName>
        <fullName evidence="5">Oxidation resistance protein 1</fullName>
    </recommendedName>
</protein>
<feature type="region of interest" description="Disordered" evidence="6">
    <location>
        <begin position="1"/>
        <end position="25"/>
    </location>
</feature>
<feature type="region of interest" description="Disordered" evidence="6">
    <location>
        <begin position="234"/>
        <end position="327"/>
    </location>
</feature>
<dbReference type="GO" id="GO:0005634">
    <property type="term" value="C:nucleus"/>
    <property type="evidence" value="ECO:0007669"/>
    <property type="project" value="TreeGrafter"/>
</dbReference>
<evidence type="ECO:0000256" key="1">
    <source>
        <dbReference type="ARBA" id="ARBA00004173"/>
    </source>
</evidence>
<comment type="caution">
    <text evidence="8">The sequence shown here is derived from an EMBL/GenBank/DDBJ whole genome shotgun (WGS) entry which is preliminary data.</text>
</comment>
<accession>A0A2K1R1S8</accession>
<evidence type="ECO:0000256" key="4">
    <source>
        <dbReference type="ARBA" id="ARBA00037112"/>
    </source>
</evidence>
<keyword evidence="3" id="KW-0496">Mitochondrion</keyword>
<feature type="compositionally biased region" description="Low complexity" evidence="6">
    <location>
        <begin position="291"/>
        <end position="312"/>
    </location>
</feature>
<dbReference type="SMART" id="SM00584">
    <property type="entry name" value="TLDc"/>
    <property type="match status" value="1"/>
</dbReference>
<feature type="domain" description="TLDc" evidence="7">
    <location>
        <begin position="112"/>
        <end position="402"/>
    </location>
</feature>
<comment type="subcellular location">
    <subcellularLocation>
        <location evidence="1">Mitochondrion</location>
    </subcellularLocation>
</comment>
<comment type="similarity">
    <text evidence="2">Belongs to the OXR1 family.</text>
</comment>
<evidence type="ECO:0000256" key="6">
    <source>
        <dbReference type="SAM" id="MobiDB-lite"/>
    </source>
</evidence>
<dbReference type="GO" id="GO:0005739">
    <property type="term" value="C:mitochondrion"/>
    <property type="evidence" value="ECO:0007669"/>
    <property type="project" value="UniProtKB-SubCell"/>
</dbReference>
<evidence type="ECO:0000313" key="8">
    <source>
        <dbReference type="EMBL" id="PNS21244.1"/>
    </source>
</evidence>
<evidence type="ECO:0000256" key="3">
    <source>
        <dbReference type="ARBA" id="ARBA00023128"/>
    </source>
</evidence>
<dbReference type="InterPro" id="IPR006571">
    <property type="entry name" value="TLDc_dom"/>
</dbReference>
<proteinExistence type="inferred from homology"/>
<dbReference type="PANTHER" id="PTHR23354:SF62">
    <property type="entry name" value="MUSTARD, ISOFORM V"/>
    <property type="match status" value="1"/>
</dbReference>
<evidence type="ECO:0000313" key="9">
    <source>
        <dbReference type="Proteomes" id="UP000243797"/>
    </source>
</evidence>
<dbReference type="InParanoid" id="A0A2K1R1S8"/>
<feature type="compositionally biased region" description="Basic residues" evidence="6">
    <location>
        <begin position="313"/>
        <end position="323"/>
    </location>
</feature>
<dbReference type="Pfam" id="PF07534">
    <property type="entry name" value="TLD"/>
    <property type="match status" value="2"/>
</dbReference>
<dbReference type="Proteomes" id="UP000243797">
    <property type="component" value="Unassembled WGS sequence"/>
</dbReference>
<feature type="compositionally biased region" description="Polar residues" evidence="6">
    <location>
        <begin position="252"/>
        <end position="265"/>
    </location>
</feature>
<organism evidence="8 9">
    <name type="scientific">Sphaceloma murrayae</name>
    <dbReference type="NCBI Taxonomy" id="2082308"/>
    <lineage>
        <taxon>Eukaryota</taxon>
        <taxon>Fungi</taxon>
        <taxon>Dikarya</taxon>
        <taxon>Ascomycota</taxon>
        <taxon>Pezizomycotina</taxon>
        <taxon>Dothideomycetes</taxon>
        <taxon>Dothideomycetidae</taxon>
        <taxon>Myriangiales</taxon>
        <taxon>Elsinoaceae</taxon>
        <taxon>Sphaceloma</taxon>
    </lineage>
</organism>
<gene>
    <name evidence="8" type="ORF">CAC42_1023</name>
</gene>
<comment type="function">
    <text evidence="4">May be involved in protection from oxidative damage.</text>
</comment>
<dbReference type="OrthoDB" id="26679at2759"/>
<dbReference type="PANTHER" id="PTHR23354">
    <property type="entry name" value="NUCLEOLAR PROTEIN 7/ESTROGEN RECEPTOR COACTIVATOR-RELATED"/>
    <property type="match status" value="1"/>
</dbReference>
<reference evidence="8 9" key="1">
    <citation type="submission" date="2017-06" db="EMBL/GenBank/DDBJ databases">
        <title>Draft genome sequence of a variant of Elsinoe murrayae.</title>
        <authorList>
            <person name="Cheng Q."/>
        </authorList>
    </citation>
    <scope>NUCLEOTIDE SEQUENCE [LARGE SCALE GENOMIC DNA]</scope>
    <source>
        <strain evidence="8 9">CQ-2017a</strain>
    </source>
</reference>
<dbReference type="FunCoup" id="A0A2K1R1S8">
    <property type="interactions" value="9"/>
</dbReference>
<dbReference type="AlphaFoldDB" id="A0A2K1R1S8"/>
<keyword evidence="9" id="KW-1185">Reference proteome</keyword>
<feature type="compositionally biased region" description="Low complexity" evidence="6">
    <location>
        <begin position="1"/>
        <end position="19"/>
    </location>
</feature>
<name>A0A2K1R1S8_9PEZI</name>
<evidence type="ECO:0000256" key="2">
    <source>
        <dbReference type="ARBA" id="ARBA00009540"/>
    </source>
</evidence>
<evidence type="ECO:0000256" key="5">
    <source>
        <dbReference type="ARBA" id="ARBA00040604"/>
    </source>
</evidence>
<dbReference type="STRING" id="2082308.A0A2K1R1S8"/>
<evidence type="ECO:0000259" key="7">
    <source>
        <dbReference type="PROSITE" id="PS51886"/>
    </source>
</evidence>
<dbReference type="EMBL" id="NKHZ01000011">
    <property type="protein sequence ID" value="PNS21244.1"/>
    <property type="molecule type" value="Genomic_DNA"/>
</dbReference>
<feature type="compositionally biased region" description="Low complexity" evidence="6">
    <location>
        <begin position="234"/>
        <end position="251"/>
    </location>
</feature>
<dbReference type="GO" id="GO:0006979">
    <property type="term" value="P:response to oxidative stress"/>
    <property type="evidence" value="ECO:0007669"/>
    <property type="project" value="TreeGrafter"/>
</dbReference>